<organism evidence="4 5">
    <name type="scientific">Geosmithia morbida</name>
    <dbReference type="NCBI Taxonomy" id="1094350"/>
    <lineage>
        <taxon>Eukaryota</taxon>
        <taxon>Fungi</taxon>
        <taxon>Dikarya</taxon>
        <taxon>Ascomycota</taxon>
        <taxon>Pezizomycotina</taxon>
        <taxon>Sordariomycetes</taxon>
        <taxon>Hypocreomycetidae</taxon>
        <taxon>Hypocreales</taxon>
        <taxon>Bionectriaceae</taxon>
        <taxon>Geosmithia</taxon>
    </lineage>
</organism>
<dbReference type="InterPro" id="IPR039553">
    <property type="entry name" value="Prefoldin-like"/>
</dbReference>
<feature type="region of interest" description="Disordered" evidence="2">
    <location>
        <begin position="370"/>
        <end position="540"/>
    </location>
</feature>
<dbReference type="PANTHER" id="PTHR15111:SF0">
    <property type="entry name" value="UNCONVENTIONAL PREFOLDIN RPB5 INTERACTOR 1"/>
    <property type="match status" value="1"/>
</dbReference>
<accession>A0A9P4Z0L3</accession>
<dbReference type="Pfam" id="PF13758">
    <property type="entry name" value="Prefoldin_3"/>
    <property type="match status" value="1"/>
</dbReference>
<proteinExistence type="predicted"/>
<evidence type="ECO:0000313" key="5">
    <source>
        <dbReference type="Proteomes" id="UP000749293"/>
    </source>
</evidence>
<dbReference type="RefSeq" id="XP_035323735.1">
    <property type="nucleotide sequence ID" value="XM_035465898.1"/>
</dbReference>
<feature type="coiled-coil region" evidence="1">
    <location>
        <begin position="1"/>
        <end position="31"/>
    </location>
</feature>
<evidence type="ECO:0000256" key="1">
    <source>
        <dbReference type="SAM" id="Coils"/>
    </source>
</evidence>
<dbReference type="InterPro" id="IPR024325">
    <property type="entry name" value="DUF3835"/>
</dbReference>
<dbReference type="GO" id="GO:0000122">
    <property type="term" value="P:negative regulation of transcription by RNA polymerase II"/>
    <property type="evidence" value="ECO:0007669"/>
    <property type="project" value="TreeGrafter"/>
</dbReference>
<dbReference type="PANTHER" id="PTHR15111">
    <property type="entry name" value="RNA POLYMERASE II SUBUNIT 5-MEDIATING PROTEIN NNX3"/>
    <property type="match status" value="1"/>
</dbReference>
<keyword evidence="1" id="KW-0175">Coiled coil</keyword>
<evidence type="ECO:0000313" key="4">
    <source>
        <dbReference type="EMBL" id="KAF4125083.1"/>
    </source>
</evidence>
<comment type="caution">
    <text evidence="4">The sequence shown here is derived from an EMBL/GenBank/DDBJ whole genome shotgun (WGS) entry which is preliminary data.</text>
</comment>
<protein>
    <recommendedName>
        <fullName evidence="3">DUF3835 domain-containing protein</fullName>
    </recommendedName>
</protein>
<dbReference type="GeneID" id="55970150"/>
<dbReference type="Proteomes" id="UP000749293">
    <property type="component" value="Unassembled WGS sequence"/>
</dbReference>
<feature type="compositionally biased region" description="Basic residues" evidence="2">
    <location>
        <begin position="609"/>
        <end position="619"/>
    </location>
</feature>
<dbReference type="GO" id="GO:0019212">
    <property type="term" value="F:phosphatase inhibitor activity"/>
    <property type="evidence" value="ECO:0007669"/>
    <property type="project" value="TreeGrafter"/>
</dbReference>
<feature type="region of interest" description="Disordered" evidence="2">
    <location>
        <begin position="173"/>
        <end position="292"/>
    </location>
</feature>
<name>A0A9P4Z0L3_9HYPO</name>
<feature type="compositionally biased region" description="Basic and acidic residues" evidence="2">
    <location>
        <begin position="473"/>
        <end position="487"/>
    </location>
</feature>
<dbReference type="AlphaFoldDB" id="A0A9P4Z0L3"/>
<dbReference type="OrthoDB" id="21413at2759"/>
<feature type="compositionally biased region" description="Acidic residues" evidence="2">
    <location>
        <begin position="315"/>
        <end position="348"/>
    </location>
</feature>
<evidence type="ECO:0000259" key="3">
    <source>
        <dbReference type="Pfam" id="PF12927"/>
    </source>
</evidence>
<evidence type="ECO:0000256" key="2">
    <source>
        <dbReference type="SAM" id="MobiDB-lite"/>
    </source>
</evidence>
<feature type="region of interest" description="Disordered" evidence="2">
    <location>
        <begin position="587"/>
        <end position="619"/>
    </location>
</feature>
<dbReference type="InterPro" id="IPR052255">
    <property type="entry name" value="RNA_pol_II_subunit5-mediator"/>
</dbReference>
<feature type="compositionally biased region" description="Low complexity" evidence="2">
    <location>
        <begin position="407"/>
        <end position="420"/>
    </location>
</feature>
<dbReference type="SUPFAM" id="SSF46579">
    <property type="entry name" value="Prefoldin"/>
    <property type="match status" value="1"/>
</dbReference>
<feature type="domain" description="DUF3835" evidence="3">
    <location>
        <begin position="541"/>
        <end position="616"/>
    </location>
</feature>
<dbReference type="GO" id="GO:0003714">
    <property type="term" value="F:transcription corepressor activity"/>
    <property type="evidence" value="ECO:0007669"/>
    <property type="project" value="TreeGrafter"/>
</dbReference>
<dbReference type="GO" id="GO:0003682">
    <property type="term" value="F:chromatin binding"/>
    <property type="evidence" value="ECO:0007669"/>
    <property type="project" value="TreeGrafter"/>
</dbReference>
<feature type="region of interest" description="Disordered" evidence="2">
    <location>
        <begin position="315"/>
        <end position="357"/>
    </location>
</feature>
<gene>
    <name evidence="4" type="ORF">GMORB2_3922</name>
</gene>
<keyword evidence="5" id="KW-1185">Reference proteome</keyword>
<reference evidence="4" key="1">
    <citation type="submission" date="2020-03" db="EMBL/GenBank/DDBJ databases">
        <title>Site-based positive gene gene selection in Geosmithia morbida across the United States reveals a broad range of putative effectors and factors for local host and environmental adapation.</title>
        <authorList>
            <person name="Onufrak A."/>
            <person name="Murdoch R.W."/>
            <person name="Gazis R."/>
            <person name="Huff M."/>
            <person name="Staton M."/>
            <person name="Klingeman W."/>
            <person name="Hadziabdic D."/>
        </authorList>
    </citation>
    <scope>NUCLEOTIDE SEQUENCE</scope>
    <source>
        <strain evidence="4">1262</strain>
    </source>
</reference>
<sequence length="619" mass="68796">MENARDSLIDLERHRRRLEENINELQRVLQHWRTWDAEYEALKEEVEAASDSSPAELKRIQDEFEGELVNKKEVGEIFGKEGRRRSREQIVNVLDRRIDYVSKNIGTLQKQLETAESKHATASIVSQPDIMDDEGQPITEIVEHLDDDDNIVSYKLNRPGESMSHIREALEKAGIKDLPPVDGDSSNRQVAEVASDDGGEGPKEVPTPLPTNVSRPPMDSTAGKAPEKTVQAPKKKKGVSFTNDTKLALEEERDVQPVSQAARRVENIMKSAEGQGDIMKQKPVIPEDEDEDDAALRQEMLKYSMGDFGAVVAELDIEEGTSDMEDDWDSDEGFGEGEDGDEDDDEEDKYGRSTLRVVTDSYRQRMLELEQRLGVNSNSAAKQKINDEANMNSDSDDERIGRIVVKPESSLPSKPTSSSSQIALPERPTTKQASKKSEKKGVRFAQNLDIAPDTPPSAAAKMAQVEVAPAIEPHGDVMERSVSEKKSTVRGTKAAPPKRASRFKKALEKSSDPPKGPMDIPASFVGENRPVAPSGPPSATIADKLVERDIVSRPIDSNEFDDFGDMDAIAHEHQRLRKKFIQRQGGFLKEDESPIQPLDETEGGPVRPSRFKAARLSRY</sequence>
<dbReference type="EMBL" id="JAANYQ010000003">
    <property type="protein sequence ID" value="KAF4125083.1"/>
    <property type="molecule type" value="Genomic_DNA"/>
</dbReference>
<dbReference type="Pfam" id="PF12927">
    <property type="entry name" value="DUF3835"/>
    <property type="match status" value="1"/>
</dbReference>